<proteinExistence type="predicted"/>
<dbReference type="Proteomes" id="UP001454036">
    <property type="component" value="Unassembled WGS sequence"/>
</dbReference>
<evidence type="ECO:0000313" key="2">
    <source>
        <dbReference type="EMBL" id="GAA0150149.1"/>
    </source>
</evidence>
<keyword evidence="3" id="KW-1185">Reference proteome</keyword>
<sequence length="134" mass="15492">MKIKTTQADSSTEKMADEEKKKSQEARASSIEGLVREDGRLVWLDKEEKEARKPQRQEKGPEAPEELEGDDDEHEEVLRSSSGGWFIFQSDTQASFQAQLDRLHQDHVELKVTFERGHVELRVTVQKNHEEKMS</sequence>
<gene>
    <name evidence="2" type="ORF">LIER_09152</name>
</gene>
<feature type="compositionally biased region" description="Basic and acidic residues" evidence="1">
    <location>
        <begin position="34"/>
        <end position="62"/>
    </location>
</feature>
<protein>
    <submittedName>
        <fullName evidence="2">Uncharacterized protein</fullName>
    </submittedName>
</protein>
<name>A0AAV3PEP2_LITER</name>
<dbReference type="EMBL" id="BAABME010001535">
    <property type="protein sequence ID" value="GAA0150149.1"/>
    <property type="molecule type" value="Genomic_DNA"/>
</dbReference>
<reference evidence="2 3" key="1">
    <citation type="submission" date="2024-01" db="EMBL/GenBank/DDBJ databases">
        <title>The complete chloroplast genome sequence of Lithospermum erythrorhizon: insights into the phylogenetic relationship among Boraginaceae species and the maternal lineages of purple gromwells.</title>
        <authorList>
            <person name="Okada T."/>
            <person name="Watanabe K."/>
        </authorList>
    </citation>
    <scope>NUCLEOTIDE SEQUENCE [LARGE SCALE GENOMIC DNA]</scope>
</reference>
<comment type="caution">
    <text evidence="2">The sequence shown here is derived from an EMBL/GenBank/DDBJ whole genome shotgun (WGS) entry which is preliminary data.</text>
</comment>
<feature type="compositionally biased region" description="Acidic residues" evidence="1">
    <location>
        <begin position="63"/>
        <end position="75"/>
    </location>
</feature>
<feature type="region of interest" description="Disordered" evidence="1">
    <location>
        <begin position="1"/>
        <end position="79"/>
    </location>
</feature>
<evidence type="ECO:0000313" key="3">
    <source>
        <dbReference type="Proteomes" id="UP001454036"/>
    </source>
</evidence>
<feature type="compositionally biased region" description="Basic and acidic residues" evidence="1">
    <location>
        <begin position="11"/>
        <end position="25"/>
    </location>
</feature>
<accession>A0AAV3PEP2</accession>
<feature type="compositionally biased region" description="Polar residues" evidence="1">
    <location>
        <begin position="1"/>
        <end position="10"/>
    </location>
</feature>
<dbReference type="AlphaFoldDB" id="A0AAV3PEP2"/>
<evidence type="ECO:0000256" key="1">
    <source>
        <dbReference type="SAM" id="MobiDB-lite"/>
    </source>
</evidence>
<organism evidence="2 3">
    <name type="scientific">Lithospermum erythrorhizon</name>
    <name type="common">Purple gromwell</name>
    <name type="synonym">Lithospermum officinale var. erythrorhizon</name>
    <dbReference type="NCBI Taxonomy" id="34254"/>
    <lineage>
        <taxon>Eukaryota</taxon>
        <taxon>Viridiplantae</taxon>
        <taxon>Streptophyta</taxon>
        <taxon>Embryophyta</taxon>
        <taxon>Tracheophyta</taxon>
        <taxon>Spermatophyta</taxon>
        <taxon>Magnoliopsida</taxon>
        <taxon>eudicotyledons</taxon>
        <taxon>Gunneridae</taxon>
        <taxon>Pentapetalae</taxon>
        <taxon>asterids</taxon>
        <taxon>lamiids</taxon>
        <taxon>Boraginales</taxon>
        <taxon>Boraginaceae</taxon>
        <taxon>Boraginoideae</taxon>
        <taxon>Lithospermeae</taxon>
        <taxon>Lithospermum</taxon>
    </lineage>
</organism>